<evidence type="ECO:0000256" key="4">
    <source>
        <dbReference type="ARBA" id="ARBA00022989"/>
    </source>
</evidence>
<reference evidence="9" key="1">
    <citation type="submission" date="2022-05" db="EMBL/GenBank/DDBJ databases">
        <authorList>
            <person name="Okamura Y."/>
        </authorList>
    </citation>
    <scope>NUCLEOTIDE SEQUENCE</scope>
</reference>
<feature type="transmembrane region" description="Helical" evidence="8">
    <location>
        <begin position="196"/>
        <end position="215"/>
    </location>
</feature>
<dbReference type="EMBL" id="CALOZG010000010">
    <property type="protein sequence ID" value="CAH4030211.1"/>
    <property type="molecule type" value="Genomic_DNA"/>
</dbReference>
<evidence type="ECO:0000313" key="9">
    <source>
        <dbReference type="EMBL" id="CAH4030211.1"/>
    </source>
</evidence>
<evidence type="ECO:0000256" key="2">
    <source>
        <dbReference type="ARBA" id="ARBA00022475"/>
    </source>
</evidence>
<evidence type="ECO:0000256" key="6">
    <source>
        <dbReference type="ARBA" id="ARBA00023170"/>
    </source>
</evidence>
<keyword evidence="7" id="KW-0325">Glycoprotein</keyword>
<protein>
    <recommendedName>
        <fullName evidence="11">Ionotropic glutamate receptor C-terminal domain-containing protein</fullName>
    </recommendedName>
</protein>
<evidence type="ECO:0000256" key="3">
    <source>
        <dbReference type="ARBA" id="ARBA00022692"/>
    </source>
</evidence>
<name>A0A9P0THW8_PIEBR</name>
<comment type="caution">
    <text evidence="9">The sequence shown here is derived from an EMBL/GenBank/DDBJ whole genome shotgun (WGS) entry which is preliminary data.</text>
</comment>
<dbReference type="AlphaFoldDB" id="A0A9P0THW8"/>
<sequence>MISHNVVITIKSNSSDAFTLSSAKFDINESTCDILDEVRLEQVNVCINGSLSRRNKVFADRSIVNLKKCSINTGIGELYPYMLLINNSRKYENLNSISEAEVRGSDVVILKILSDYLNSTLEFFFIYKDQENPFVDQAFLSLLLNGSLDICAGGLYRIYGDIVDYSGVYTRQSVVWAYSVEREIRSWQSFVTKVDGLYFFLIFYVIHVFMWKMICKIDKEMFSLKQTLLYSWGALVGASSLHDARSIKQKIVNGMYLIQCLHLSAYISVQLYSYLTIQSPPRLYRTIDELMNSGVKPYLKPTSKYFIKDQKYERFANTSGDCDSFIHCQQVIIEKKGATVLIEGYMPAYQFKTAVNNEARVVQLKEDIIFVYHEMILRKNIVFGRVLKKVFVHLFEAGICQKSYEEAVGILLTAKGKSAAKNVMSNSYSCQSGCKITLTQSAGAFYIWLFGCILSCVAFIAEIVVVAEISDYHEKIGIPLAIRLKQLELARDFDGSRIFGGHEAPLGAYPHMVLTSHSRSLAFLRAVLA</sequence>
<keyword evidence="2" id="KW-1003">Cell membrane</keyword>
<dbReference type="PANTHER" id="PTHR42643">
    <property type="entry name" value="IONOTROPIC RECEPTOR 20A-RELATED"/>
    <property type="match status" value="1"/>
</dbReference>
<accession>A0A9P0THW8</accession>
<keyword evidence="5 8" id="KW-0472">Membrane</keyword>
<keyword evidence="4 8" id="KW-1133">Transmembrane helix</keyword>
<feature type="transmembrane region" description="Helical" evidence="8">
    <location>
        <begin position="445"/>
        <end position="467"/>
    </location>
</feature>
<keyword evidence="6" id="KW-0675">Receptor</keyword>
<proteinExistence type="predicted"/>
<evidence type="ECO:0000256" key="7">
    <source>
        <dbReference type="ARBA" id="ARBA00023180"/>
    </source>
</evidence>
<organism evidence="9 10">
    <name type="scientific">Pieris brassicae</name>
    <name type="common">White butterfly</name>
    <name type="synonym">Large white butterfly</name>
    <dbReference type="NCBI Taxonomy" id="7116"/>
    <lineage>
        <taxon>Eukaryota</taxon>
        <taxon>Metazoa</taxon>
        <taxon>Ecdysozoa</taxon>
        <taxon>Arthropoda</taxon>
        <taxon>Hexapoda</taxon>
        <taxon>Insecta</taxon>
        <taxon>Pterygota</taxon>
        <taxon>Neoptera</taxon>
        <taxon>Endopterygota</taxon>
        <taxon>Lepidoptera</taxon>
        <taxon>Glossata</taxon>
        <taxon>Ditrysia</taxon>
        <taxon>Papilionoidea</taxon>
        <taxon>Pieridae</taxon>
        <taxon>Pierinae</taxon>
        <taxon>Pieris</taxon>
    </lineage>
</organism>
<evidence type="ECO:0008006" key="11">
    <source>
        <dbReference type="Google" id="ProtNLM"/>
    </source>
</evidence>
<dbReference type="Proteomes" id="UP001152562">
    <property type="component" value="Unassembled WGS sequence"/>
</dbReference>
<evidence type="ECO:0000256" key="5">
    <source>
        <dbReference type="ARBA" id="ARBA00023136"/>
    </source>
</evidence>
<dbReference type="InterPro" id="IPR052192">
    <property type="entry name" value="Insect_Ionotropic_Sensory_Rcpt"/>
</dbReference>
<comment type="subcellular location">
    <subcellularLocation>
        <location evidence="1">Cell membrane</location>
        <topology evidence="1">Multi-pass membrane protein</topology>
    </subcellularLocation>
</comment>
<evidence type="ECO:0000256" key="8">
    <source>
        <dbReference type="SAM" id="Phobius"/>
    </source>
</evidence>
<keyword evidence="10" id="KW-1185">Reference proteome</keyword>
<evidence type="ECO:0000256" key="1">
    <source>
        <dbReference type="ARBA" id="ARBA00004651"/>
    </source>
</evidence>
<evidence type="ECO:0000313" key="10">
    <source>
        <dbReference type="Proteomes" id="UP001152562"/>
    </source>
</evidence>
<dbReference type="PANTHER" id="PTHR42643:SF30">
    <property type="entry name" value="IONOTROPIC RECEPTOR 40A-RELATED"/>
    <property type="match status" value="1"/>
</dbReference>
<gene>
    <name evidence="9" type="ORF">PIBRA_LOCUS6882</name>
</gene>
<dbReference type="GO" id="GO:0005886">
    <property type="term" value="C:plasma membrane"/>
    <property type="evidence" value="ECO:0007669"/>
    <property type="project" value="UniProtKB-SubCell"/>
</dbReference>
<keyword evidence="3 8" id="KW-0812">Transmembrane</keyword>
<dbReference type="SUPFAM" id="SSF53850">
    <property type="entry name" value="Periplasmic binding protein-like II"/>
    <property type="match status" value="1"/>
</dbReference>